<protein>
    <submittedName>
        <fullName evidence="2">Thiol-disulfide oxidoreductase ResA</fullName>
    </submittedName>
</protein>
<evidence type="ECO:0000313" key="3">
    <source>
        <dbReference type="Proteomes" id="UP000316304"/>
    </source>
</evidence>
<dbReference type="InterPro" id="IPR036249">
    <property type="entry name" value="Thioredoxin-like_sf"/>
</dbReference>
<dbReference type="Proteomes" id="UP000316304">
    <property type="component" value="Unassembled WGS sequence"/>
</dbReference>
<dbReference type="AlphaFoldDB" id="A0A5C6CS82"/>
<evidence type="ECO:0000259" key="1">
    <source>
        <dbReference type="PROSITE" id="PS51352"/>
    </source>
</evidence>
<dbReference type="PANTHER" id="PTHR42852:SF17">
    <property type="entry name" value="THIOREDOXIN-LIKE PROTEIN HI_1115"/>
    <property type="match status" value="1"/>
</dbReference>
<feature type="domain" description="Thioredoxin" evidence="1">
    <location>
        <begin position="419"/>
        <end position="559"/>
    </location>
</feature>
<dbReference type="Gene3D" id="3.40.30.10">
    <property type="entry name" value="Glutaredoxin"/>
    <property type="match status" value="1"/>
</dbReference>
<dbReference type="GO" id="GO:0016491">
    <property type="term" value="F:oxidoreductase activity"/>
    <property type="evidence" value="ECO:0007669"/>
    <property type="project" value="InterPro"/>
</dbReference>
<name>A0A5C6CS82_9BACT</name>
<dbReference type="PANTHER" id="PTHR42852">
    <property type="entry name" value="THIOL:DISULFIDE INTERCHANGE PROTEIN DSBE"/>
    <property type="match status" value="1"/>
</dbReference>
<sequence length="562" mass="61171">MRVGFTVLVTLVALSGARLITSTARGAEMRVWLVDGGHVDGVLSGEGDSERIVCDSPLFVDPLQFDVRVVEQVSKKNAILGRRYRLRSLSQGRHDFGSPARSLFLKTGVPDWRRVPWSATDSLAMTLVADGVKIAGWLEQTGTPDSGRLVWQPALARNATELAATSQGKITVGSPRRSEVPQEWADALPINYRSGDSVVGWIQGIDSNGVSVELPGQGRVLIENAELHSVTLTKVTKPLDVDPRDLQRLLVVPRSEQHKPPLHVVVSVTGDLLRGTVVELSGEALVVQVRSKMVVIPRDRVAKIVWLRSQTSANESLVVETPAHEVPEAFLVHAELVDKRNVTLRGGAFRDQTLSGQSRALGSFSIALSEVKSIYFGRDPVMLSRDQSPLAWGTTAATVPRAYREPQTRKSVPLGSDSRLLGKPAPPLSLKTLDGDSFDLGERKGRVVVLDFWASWSAPSLRSLAEVSQVIAALGDGEVDWVAINLEESAESATRARKRVGVDATVLLDVDGDAAYVYQAKSLPHTVVIDRNGVVVNVIGRDTPKRLDILRRALQQRFAEPK</sequence>
<reference evidence="2 3" key="1">
    <citation type="submission" date="2019-02" db="EMBL/GenBank/DDBJ databases">
        <title>Deep-cultivation of Planctomycetes and their phenomic and genomic characterization uncovers novel biology.</title>
        <authorList>
            <person name="Wiegand S."/>
            <person name="Jogler M."/>
            <person name="Boedeker C."/>
            <person name="Pinto D."/>
            <person name="Vollmers J."/>
            <person name="Rivas-Marin E."/>
            <person name="Kohn T."/>
            <person name="Peeters S.H."/>
            <person name="Heuer A."/>
            <person name="Rast P."/>
            <person name="Oberbeckmann S."/>
            <person name="Bunk B."/>
            <person name="Jeske O."/>
            <person name="Meyerdierks A."/>
            <person name="Storesund J.E."/>
            <person name="Kallscheuer N."/>
            <person name="Luecker S."/>
            <person name="Lage O.M."/>
            <person name="Pohl T."/>
            <person name="Merkel B.J."/>
            <person name="Hornburger P."/>
            <person name="Mueller R.-W."/>
            <person name="Bruemmer F."/>
            <person name="Labrenz M."/>
            <person name="Spormann A.M."/>
            <person name="Op Den Camp H."/>
            <person name="Overmann J."/>
            <person name="Amann R."/>
            <person name="Jetten M.S.M."/>
            <person name="Mascher T."/>
            <person name="Medema M.H."/>
            <person name="Devos D.P."/>
            <person name="Kaster A.-K."/>
            <person name="Ovreas L."/>
            <person name="Rohde M."/>
            <person name="Galperin M.Y."/>
            <person name="Jogler C."/>
        </authorList>
    </citation>
    <scope>NUCLEOTIDE SEQUENCE [LARGE SCALE GENOMIC DNA]</scope>
    <source>
        <strain evidence="2 3">Pla52o</strain>
    </source>
</reference>
<keyword evidence="3" id="KW-1185">Reference proteome</keyword>
<dbReference type="InterPro" id="IPR050553">
    <property type="entry name" value="Thioredoxin_ResA/DsbE_sf"/>
</dbReference>
<dbReference type="InterPro" id="IPR013740">
    <property type="entry name" value="Redoxin"/>
</dbReference>
<gene>
    <name evidence="2" type="primary">resA_1</name>
    <name evidence="2" type="ORF">Pla52o_02500</name>
</gene>
<dbReference type="PROSITE" id="PS51352">
    <property type="entry name" value="THIOREDOXIN_2"/>
    <property type="match status" value="1"/>
</dbReference>
<dbReference type="OrthoDB" id="209942at2"/>
<dbReference type="InterPro" id="IPR013766">
    <property type="entry name" value="Thioredoxin_domain"/>
</dbReference>
<comment type="caution">
    <text evidence="2">The sequence shown here is derived from an EMBL/GenBank/DDBJ whole genome shotgun (WGS) entry which is preliminary data.</text>
</comment>
<proteinExistence type="predicted"/>
<accession>A0A5C6CS82</accession>
<dbReference type="SUPFAM" id="SSF52833">
    <property type="entry name" value="Thioredoxin-like"/>
    <property type="match status" value="1"/>
</dbReference>
<dbReference type="EMBL" id="SJPT01000001">
    <property type="protein sequence ID" value="TWU26397.1"/>
    <property type="molecule type" value="Genomic_DNA"/>
</dbReference>
<evidence type="ECO:0000313" key="2">
    <source>
        <dbReference type="EMBL" id="TWU26397.1"/>
    </source>
</evidence>
<dbReference type="CDD" id="cd02966">
    <property type="entry name" value="TlpA_like_family"/>
    <property type="match status" value="1"/>
</dbReference>
<dbReference type="Pfam" id="PF08534">
    <property type="entry name" value="Redoxin"/>
    <property type="match status" value="1"/>
</dbReference>
<organism evidence="2 3">
    <name type="scientific">Novipirellula galeiformis</name>
    <dbReference type="NCBI Taxonomy" id="2528004"/>
    <lineage>
        <taxon>Bacteria</taxon>
        <taxon>Pseudomonadati</taxon>
        <taxon>Planctomycetota</taxon>
        <taxon>Planctomycetia</taxon>
        <taxon>Pirellulales</taxon>
        <taxon>Pirellulaceae</taxon>
        <taxon>Novipirellula</taxon>
    </lineage>
</organism>